<comment type="caution">
    <text evidence="6">The sequence shown here is derived from an EMBL/GenBank/DDBJ whole genome shotgun (WGS) entry which is preliminary data.</text>
</comment>
<dbReference type="Gene3D" id="1.10.260.40">
    <property type="entry name" value="lambda repressor-like DNA-binding domains"/>
    <property type="match status" value="1"/>
</dbReference>
<dbReference type="PROSITE" id="PS00356">
    <property type="entry name" value="HTH_LACI_1"/>
    <property type="match status" value="1"/>
</dbReference>
<dbReference type="Pfam" id="PF13377">
    <property type="entry name" value="Peripla_BP_3"/>
    <property type="match status" value="1"/>
</dbReference>
<dbReference type="RefSeq" id="WP_110413620.1">
    <property type="nucleotide sequence ID" value="NZ_QGLK01000005.1"/>
</dbReference>
<gene>
    <name evidence="6" type="ORF">DKK74_08395</name>
</gene>
<dbReference type="InterPro" id="IPR046335">
    <property type="entry name" value="LacI/GalR-like_sensor"/>
</dbReference>
<dbReference type="SUPFAM" id="SSF47413">
    <property type="entry name" value="lambda repressor-like DNA-binding domains"/>
    <property type="match status" value="1"/>
</dbReference>
<keyword evidence="3" id="KW-0804">Transcription</keyword>
<name>A0A318MKJ5_9BIFI</name>
<reference evidence="6 7" key="1">
    <citation type="submission" date="2018-05" db="EMBL/GenBank/DDBJ databases">
        <title>Reference genomes for bee gut microbiota database.</title>
        <authorList>
            <person name="Ellegaard K.M."/>
        </authorList>
    </citation>
    <scope>NUCLEOTIDE SEQUENCE [LARGE SCALE GENOMIC DNA]</scope>
    <source>
        <strain evidence="6 7">ESL0199</strain>
    </source>
</reference>
<protein>
    <submittedName>
        <fullName evidence="6">LacI family transcriptional regulator</fullName>
    </submittedName>
</protein>
<keyword evidence="2" id="KW-0238">DNA-binding</keyword>
<proteinExistence type="predicted"/>
<evidence type="ECO:0000313" key="7">
    <source>
        <dbReference type="Proteomes" id="UP000248128"/>
    </source>
</evidence>
<dbReference type="CDD" id="cd01392">
    <property type="entry name" value="HTH_LacI"/>
    <property type="match status" value="1"/>
</dbReference>
<evidence type="ECO:0000256" key="3">
    <source>
        <dbReference type="ARBA" id="ARBA00023163"/>
    </source>
</evidence>
<dbReference type="PANTHER" id="PTHR30146">
    <property type="entry name" value="LACI-RELATED TRANSCRIPTIONAL REPRESSOR"/>
    <property type="match status" value="1"/>
</dbReference>
<dbReference type="GO" id="GO:0000976">
    <property type="term" value="F:transcription cis-regulatory region binding"/>
    <property type="evidence" value="ECO:0007669"/>
    <property type="project" value="TreeGrafter"/>
</dbReference>
<dbReference type="CDD" id="cd06267">
    <property type="entry name" value="PBP1_LacI_sugar_binding-like"/>
    <property type="match status" value="1"/>
</dbReference>
<dbReference type="OrthoDB" id="3510266at2"/>
<accession>A0A318MKJ5</accession>
<dbReference type="InterPro" id="IPR000843">
    <property type="entry name" value="HTH_LacI"/>
</dbReference>
<dbReference type="InterPro" id="IPR028082">
    <property type="entry name" value="Peripla_BP_I"/>
</dbReference>
<dbReference type="GO" id="GO:0003700">
    <property type="term" value="F:DNA-binding transcription factor activity"/>
    <property type="evidence" value="ECO:0007669"/>
    <property type="project" value="TreeGrafter"/>
</dbReference>
<feature type="region of interest" description="Disordered" evidence="4">
    <location>
        <begin position="329"/>
        <end position="355"/>
    </location>
</feature>
<dbReference type="InterPro" id="IPR010982">
    <property type="entry name" value="Lambda_DNA-bd_dom_sf"/>
</dbReference>
<dbReference type="PROSITE" id="PS50932">
    <property type="entry name" value="HTH_LACI_2"/>
    <property type="match status" value="1"/>
</dbReference>
<sequence length="355" mass="38557">MLAIFARTTGGFMSRQATIKDVAREAGVSTFTVSKALRNQPHVAPETRKRVLRAAARLNYSASKSAAALVSGKTKRVALLIGEQITGWFNGNIQEGVYDVLSTHGYDLLIYRAGTSEERAAFFRNLPAKRNADAIIVVSFTLTQKETKALQELDMPIVAIHSGATSFSQGSIRIDDCESEIEAVQHLASLGHTRFCFLDRFNPLPEYSWGANQRIIGYKKAIDRYHLVDCGVLTMDPDREHPARTAADRIASMTPAPTAICAWSDDCALALLSELRQAEIRVPDVVSIMGFDSSDVAALAGLSSVAQPARDIGAEAARKALQLINGSPLTEPHTQVKTHIIDRATTGPAPRDEGR</sequence>
<dbReference type="EMBL" id="QGLK01000005">
    <property type="protein sequence ID" value="PXY86813.1"/>
    <property type="molecule type" value="Genomic_DNA"/>
</dbReference>
<evidence type="ECO:0000256" key="2">
    <source>
        <dbReference type="ARBA" id="ARBA00023125"/>
    </source>
</evidence>
<evidence type="ECO:0000259" key="5">
    <source>
        <dbReference type="PROSITE" id="PS50932"/>
    </source>
</evidence>
<organism evidence="6 7">
    <name type="scientific">Bifidobacterium asteroides</name>
    <dbReference type="NCBI Taxonomy" id="1684"/>
    <lineage>
        <taxon>Bacteria</taxon>
        <taxon>Bacillati</taxon>
        <taxon>Actinomycetota</taxon>
        <taxon>Actinomycetes</taxon>
        <taxon>Bifidobacteriales</taxon>
        <taxon>Bifidobacteriaceae</taxon>
        <taxon>Bifidobacterium</taxon>
    </lineage>
</organism>
<evidence type="ECO:0000313" key="6">
    <source>
        <dbReference type="EMBL" id="PXY86813.1"/>
    </source>
</evidence>
<keyword evidence="1" id="KW-0805">Transcription regulation</keyword>
<feature type="domain" description="HTH lacI-type" evidence="5">
    <location>
        <begin position="17"/>
        <end position="71"/>
    </location>
</feature>
<evidence type="ECO:0000256" key="1">
    <source>
        <dbReference type="ARBA" id="ARBA00023015"/>
    </source>
</evidence>
<dbReference type="AlphaFoldDB" id="A0A318MKJ5"/>
<dbReference type="SUPFAM" id="SSF53822">
    <property type="entry name" value="Periplasmic binding protein-like I"/>
    <property type="match status" value="1"/>
</dbReference>
<dbReference type="Proteomes" id="UP000248128">
    <property type="component" value="Unassembled WGS sequence"/>
</dbReference>
<dbReference type="SMART" id="SM00354">
    <property type="entry name" value="HTH_LACI"/>
    <property type="match status" value="1"/>
</dbReference>
<dbReference type="Gene3D" id="3.40.50.2300">
    <property type="match status" value="2"/>
</dbReference>
<dbReference type="Pfam" id="PF00356">
    <property type="entry name" value="LacI"/>
    <property type="match status" value="1"/>
</dbReference>
<evidence type="ECO:0000256" key="4">
    <source>
        <dbReference type="SAM" id="MobiDB-lite"/>
    </source>
</evidence>
<dbReference type="PANTHER" id="PTHR30146:SF109">
    <property type="entry name" value="HTH-TYPE TRANSCRIPTIONAL REGULATOR GALS"/>
    <property type="match status" value="1"/>
</dbReference>